<accession>A0ABR4F3S0</accession>
<organism evidence="2 3">
    <name type="scientific">Diaporthe vaccinii</name>
    <dbReference type="NCBI Taxonomy" id="105482"/>
    <lineage>
        <taxon>Eukaryota</taxon>
        <taxon>Fungi</taxon>
        <taxon>Dikarya</taxon>
        <taxon>Ascomycota</taxon>
        <taxon>Pezizomycotina</taxon>
        <taxon>Sordariomycetes</taxon>
        <taxon>Sordariomycetidae</taxon>
        <taxon>Diaporthales</taxon>
        <taxon>Diaporthaceae</taxon>
        <taxon>Diaporthe</taxon>
        <taxon>Diaporthe eres species complex</taxon>
    </lineage>
</organism>
<feature type="transmembrane region" description="Helical" evidence="1">
    <location>
        <begin position="228"/>
        <end position="248"/>
    </location>
</feature>
<evidence type="ECO:0000256" key="1">
    <source>
        <dbReference type="SAM" id="Phobius"/>
    </source>
</evidence>
<keyword evidence="1" id="KW-0472">Membrane</keyword>
<evidence type="ECO:0000313" key="2">
    <source>
        <dbReference type="EMBL" id="KAL2289351.1"/>
    </source>
</evidence>
<dbReference type="EMBL" id="JBAWTH010000013">
    <property type="protein sequence ID" value="KAL2289351.1"/>
    <property type="molecule type" value="Genomic_DNA"/>
</dbReference>
<keyword evidence="1" id="KW-1133">Transmembrane helix</keyword>
<keyword evidence="3" id="KW-1185">Reference proteome</keyword>
<protein>
    <submittedName>
        <fullName evidence="2">Uncharacterized protein</fullName>
    </submittedName>
</protein>
<keyword evidence="1" id="KW-0812">Transmembrane</keyword>
<proteinExistence type="predicted"/>
<feature type="transmembrane region" description="Helical" evidence="1">
    <location>
        <begin position="301"/>
        <end position="319"/>
    </location>
</feature>
<gene>
    <name evidence="2" type="ORF">FJTKL_02353</name>
</gene>
<feature type="transmembrane region" description="Helical" evidence="1">
    <location>
        <begin position="260"/>
        <end position="280"/>
    </location>
</feature>
<sequence>MLSHRLAPRSPILSGLSNHSYPALKVTFLHPANWSHPSSVPRTTSRLSDFRPTSSPPWLFGLSRAIATATTWLSSPAKLPTNVSNDLPRLTHQRPSACVAAYTVFGPKALLPSLGLSTLLLGSGNIPARHVPTNIARSILPAVLAGYGIPTLLASLPIQNPLLRQAVTIVCNLSPLITTGLCRGFPSAIQAVKNLINPPKPGVEIREEEKEGFHDMYKTTDVAPLKRTYAFAAGISAVVHVATALYSIAETPAVGSGGFFSGTSALLGLTSAALSTYLTYDMRYRGFLTTKQSLAAGVVNLVNNILLGPGAAMSVFFYFREHIVSNLGD</sequence>
<name>A0ABR4F3S0_9PEZI</name>
<evidence type="ECO:0000313" key="3">
    <source>
        <dbReference type="Proteomes" id="UP001600888"/>
    </source>
</evidence>
<reference evidence="2 3" key="1">
    <citation type="submission" date="2024-03" db="EMBL/GenBank/DDBJ databases">
        <title>A high-quality draft genome sequence of Diaporthe vaccinii, a causative agent of upright dieback and viscid rot disease in cranberry plants.</title>
        <authorList>
            <person name="Sarrasin M."/>
            <person name="Lang B.F."/>
            <person name="Burger G."/>
        </authorList>
    </citation>
    <scope>NUCLEOTIDE SEQUENCE [LARGE SCALE GENOMIC DNA]</scope>
    <source>
        <strain evidence="2 3">IS7</strain>
    </source>
</reference>
<dbReference type="Proteomes" id="UP001600888">
    <property type="component" value="Unassembled WGS sequence"/>
</dbReference>
<comment type="caution">
    <text evidence="2">The sequence shown here is derived from an EMBL/GenBank/DDBJ whole genome shotgun (WGS) entry which is preliminary data.</text>
</comment>